<keyword evidence="6" id="KW-1185">Reference proteome</keyword>
<feature type="domain" description="Carbohydrate kinase PfkB" evidence="4">
    <location>
        <begin position="8"/>
        <end position="303"/>
    </location>
</feature>
<gene>
    <name evidence="5" type="ORF">ACFSKQ_12675</name>
</gene>
<dbReference type="SUPFAM" id="SSF53613">
    <property type="entry name" value="Ribokinase-like"/>
    <property type="match status" value="1"/>
</dbReference>
<keyword evidence="2" id="KW-0808">Transferase</keyword>
<dbReference type="InterPro" id="IPR029056">
    <property type="entry name" value="Ribokinase-like"/>
</dbReference>
<keyword evidence="3 5" id="KW-0418">Kinase</keyword>
<dbReference type="PANTHER" id="PTHR43085:SF15">
    <property type="entry name" value="2-DEHYDRO-3-DEOXYGLUCONOKINASE"/>
    <property type="match status" value="1"/>
</dbReference>
<evidence type="ECO:0000256" key="1">
    <source>
        <dbReference type="ARBA" id="ARBA00010688"/>
    </source>
</evidence>
<evidence type="ECO:0000256" key="2">
    <source>
        <dbReference type="ARBA" id="ARBA00022679"/>
    </source>
</evidence>
<evidence type="ECO:0000256" key="3">
    <source>
        <dbReference type="ARBA" id="ARBA00022777"/>
    </source>
</evidence>
<name>A0ABW5CLV1_9HYPH</name>
<accession>A0ABW5CLV1</accession>
<evidence type="ECO:0000259" key="4">
    <source>
        <dbReference type="Pfam" id="PF00294"/>
    </source>
</evidence>
<dbReference type="Gene3D" id="3.40.1190.20">
    <property type="match status" value="1"/>
</dbReference>
<protein>
    <submittedName>
        <fullName evidence="5">PfkB family carbohydrate kinase</fullName>
    </submittedName>
</protein>
<dbReference type="PANTHER" id="PTHR43085">
    <property type="entry name" value="HEXOKINASE FAMILY MEMBER"/>
    <property type="match status" value="1"/>
</dbReference>
<dbReference type="Pfam" id="PF00294">
    <property type="entry name" value="PfkB"/>
    <property type="match status" value="1"/>
</dbReference>
<dbReference type="Proteomes" id="UP001597371">
    <property type="component" value="Unassembled WGS sequence"/>
</dbReference>
<dbReference type="GO" id="GO:0016301">
    <property type="term" value="F:kinase activity"/>
    <property type="evidence" value="ECO:0007669"/>
    <property type="project" value="UniProtKB-KW"/>
</dbReference>
<comment type="similarity">
    <text evidence="1">Belongs to the carbohydrate kinase PfkB family.</text>
</comment>
<dbReference type="CDD" id="cd01166">
    <property type="entry name" value="KdgK"/>
    <property type="match status" value="1"/>
</dbReference>
<dbReference type="InterPro" id="IPR011611">
    <property type="entry name" value="PfkB_dom"/>
</dbReference>
<comment type="caution">
    <text evidence="5">The sequence shown here is derived from an EMBL/GenBank/DDBJ whole genome shotgun (WGS) entry which is preliminary data.</text>
</comment>
<proteinExistence type="inferred from homology"/>
<organism evidence="5 6">
    <name type="scientific">Aureimonas populi</name>
    <dbReference type="NCBI Taxonomy" id="1701758"/>
    <lineage>
        <taxon>Bacteria</taxon>
        <taxon>Pseudomonadati</taxon>
        <taxon>Pseudomonadota</taxon>
        <taxon>Alphaproteobacteria</taxon>
        <taxon>Hyphomicrobiales</taxon>
        <taxon>Aurantimonadaceae</taxon>
        <taxon>Aureimonas</taxon>
    </lineage>
</organism>
<evidence type="ECO:0000313" key="5">
    <source>
        <dbReference type="EMBL" id="MFD2238304.1"/>
    </source>
</evidence>
<dbReference type="EMBL" id="JBHUIJ010000015">
    <property type="protein sequence ID" value="MFD2238304.1"/>
    <property type="molecule type" value="Genomic_DNA"/>
</dbReference>
<reference evidence="6" key="1">
    <citation type="journal article" date="2019" name="Int. J. Syst. Evol. Microbiol.">
        <title>The Global Catalogue of Microorganisms (GCM) 10K type strain sequencing project: providing services to taxonomists for standard genome sequencing and annotation.</title>
        <authorList>
            <consortium name="The Broad Institute Genomics Platform"/>
            <consortium name="The Broad Institute Genome Sequencing Center for Infectious Disease"/>
            <person name="Wu L."/>
            <person name="Ma J."/>
        </authorList>
    </citation>
    <scope>NUCLEOTIDE SEQUENCE [LARGE SCALE GENOMIC DNA]</scope>
    <source>
        <strain evidence="6">ZS-35-S2</strain>
    </source>
</reference>
<evidence type="ECO:0000313" key="6">
    <source>
        <dbReference type="Proteomes" id="UP001597371"/>
    </source>
</evidence>
<sequence length="317" mass="33307">MTGLGPRQIVAIGECMIEMAAGEAGAWKLGFAGDTLNTLWYARSGLDPAAGALDYASALGDDSFSGRMVAFLERHGIGTGHIARLPGRRPGLYLIEQREGDRHFAYWREASAARSLADDEARLARAVDGARAVYFSGITLAILAPQARERLFAALSRARQAGSLLAFDPNIRPALWEDMETGRAAILRAAGLAHIVLPSFDDEAAAFGDADPATTARRYRAAGAAEIVVKDGARAVTILAGESLDHVLPPAGVKPVDATAAGDSFNGAYLAARLGEQSAARAARAGCRMAAAVVVRHGALIHAPDMERWNKPAPQGA</sequence>
<dbReference type="RefSeq" id="WP_377946502.1">
    <property type="nucleotide sequence ID" value="NZ_CP072611.1"/>
</dbReference>
<dbReference type="InterPro" id="IPR050306">
    <property type="entry name" value="PfkB_Carbo_kinase"/>
</dbReference>